<evidence type="ECO:0000256" key="10">
    <source>
        <dbReference type="ARBA" id="ARBA00023033"/>
    </source>
</evidence>
<dbReference type="Proteomes" id="UP000075324">
    <property type="component" value="Unassembled WGS sequence"/>
</dbReference>
<keyword evidence="6" id="KW-0285">Flavoprotein</keyword>
<dbReference type="AlphaFoldDB" id="A0A150MX05"/>
<dbReference type="PATRIC" id="fig|153151.4.peg.3921"/>
<evidence type="ECO:0000256" key="3">
    <source>
        <dbReference type="ARBA" id="ARBA00009881"/>
    </source>
</evidence>
<keyword evidence="5" id="KW-0216">Detoxification</keyword>
<dbReference type="PANTHER" id="PTHR42747">
    <property type="entry name" value="NITRONATE MONOOXYGENASE-RELATED"/>
    <property type="match status" value="1"/>
</dbReference>
<evidence type="ECO:0000256" key="5">
    <source>
        <dbReference type="ARBA" id="ARBA00022575"/>
    </source>
</evidence>
<comment type="caution">
    <text evidence="13">The sequence shown here is derived from an EMBL/GenBank/DDBJ whole genome shotgun (WGS) entry which is preliminary data.</text>
</comment>
<gene>
    <name evidence="13" type="ORF">B4110_1643</name>
</gene>
<dbReference type="Gene3D" id="3.20.20.70">
    <property type="entry name" value="Aldolase class I"/>
    <property type="match status" value="1"/>
</dbReference>
<evidence type="ECO:0000256" key="2">
    <source>
        <dbReference type="ARBA" id="ARBA00003535"/>
    </source>
</evidence>
<organism evidence="13 14">
    <name type="scientific">Parageobacillus toebii</name>
    <dbReference type="NCBI Taxonomy" id="153151"/>
    <lineage>
        <taxon>Bacteria</taxon>
        <taxon>Bacillati</taxon>
        <taxon>Bacillota</taxon>
        <taxon>Bacilli</taxon>
        <taxon>Bacillales</taxon>
        <taxon>Anoxybacillaceae</taxon>
        <taxon>Parageobacillus</taxon>
    </lineage>
</organism>
<dbReference type="Pfam" id="PF03060">
    <property type="entry name" value="NMO"/>
    <property type="match status" value="1"/>
</dbReference>
<dbReference type="InterPro" id="IPR004136">
    <property type="entry name" value="NMO"/>
</dbReference>
<dbReference type="GO" id="GO:0018580">
    <property type="term" value="F:nitronate monooxygenase activity"/>
    <property type="evidence" value="ECO:0007669"/>
    <property type="project" value="InterPro"/>
</dbReference>
<evidence type="ECO:0000256" key="8">
    <source>
        <dbReference type="ARBA" id="ARBA00022741"/>
    </source>
</evidence>
<name>A0A150MX05_9BACL</name>
<dbReference type="InterPro" id="IPR013785">
    <property type="entry name" value="Aldolase_TIM"/>
</dbReference>
<comment type="catalytic activity">
    <reaction evidence="12">
        <text>3 propionate 3-nitronate + 3 O2 + H2O = 3 3-oxopropanoate + 2 nitrate + nitrite + H2O2 + 3 H(+)</text>
        <dbReference type="Rhea" id="RHEA:57332"/>
        <dbReference type="ChEBI" id="CHEBI:15377"/>
        <dbReference type="ChEBI" id="CHEBI:15378"/>
        <dbReference type="ChEBI" id="CHEBI:15379"/>
        <dbReference type="ChEBI" id="CHEBI:16240"/>
        <dbReference type="ChEBI" id="CHEBI:16301"/>
        <dbReference type="ChEBI" id="CHEBI:17632"/>
        <dbReference type="ChEBI" id="CHEBI:33190"/>
        <dbReference type="ChEBI" id="CHEBI:136067"/>
    </reaction>
</comment>
<accession>A0A150MX05</accession>
<keyword evidence="7" id="KW-0288">FMN</keyword>
<keyword evidence="10" id="KW-0503">Monooxygenase</keyword>
<evidence type="ECO:0000256" key="11">
    <source>
        <dbReference type="ARBA" id="ARBA00031155"/>
    </source>
</evidence>
<comment type="cofactor">
    <cofactor evidence="1">
        <name>FMN</name>
        <dbReference type="ChEBI" id="CHEBI:58210"/>
    </cofactor>
</comment>
<dbReference type="EMBL" id="LQYW01000075">
    <property type="protein sequence ID" value="KYD28872.1"/>
    <property type="molecule type" value="Genomic_DNA"/>
</dbReference>
<protein>
    <recommendedName>
        <fullName evidence="4">Probable nitronate monooxygenase</fullName>
    </recommendedName>
    <alternativeName>
        <fullName evidence="11">Propionate 3-nitronate monooxygenase</fullName>
    </alternativeName>
</protein>
<reference evidence="13 14" key="1">
    <citation type="submission" date="2016-01" db="EMBL/GenBank/DDBJ databases">
        <title>Draft Genome Sequences of Seven Thermophilic Sporeformers Isolated from Foods.</title>
        <authorList>
            <person name="Berendsen E.M."/>
            <person name="Wells-Bennik M.H."/>
            <person name="Krawcyk A.O."/>
            <person name="De Jong A."/>
            <person name="Holsappel S."/>
            <person name="Eijlander R.T."/>
            <person name="Kuipers O.P."/>
        </authorList>
    </citation>
    <scope>NUCLEOTIDE SEQUENCE [LARGE SCALE GENOMIC DNA]</scope>
    <source>
        <strain evidence="13 14">B4110</strain>
    </source>
</reference>
<dbReference type="SUPFAM" id="SSF51412">
    <property type="entry name" value="Inosine monophosphate dehydrogenase (IMPDH)"/>
    <property type="match status" value="1"/>
</dbReference>
<dbReference type="CDD" id="cd04730">
    <property type="entry name" value="NPD_like"/>
    <property type="match status" value="1"/>
</dbReference>
<evidence type="ECO:0000313" key="14">
    <source>
        <dbReference type="Proteomes" id="UP000075324"/>
    </source>
</evidence>
<dbReference type="GO" id="GO:0000166">
    <property type="term" value="F:nucleotide binding"/>
    <property type="evidence" value="ECO:0007669"/>
    <property type="project" value="UniProtKB-KW"/>
</dbReference>
<proteinExistence type="inferred from homology"/>
<evidence type="ECO:0000256" key="9">
    <source>
        <dbReference type="ARBA" id="ARBA00023002"/>
    </source>
</evidence>
<keyword evidence="9 13" id="KW-0560">Oxidoreductase</keyword>
<evidence type="ECO:0000313" key="13">
    <source>
        <dbReference type="EMBL" id="KYD28872.1"/>
    </source>
</evidence>
<evidence type="ECO:0000256" key="12">
    <source>
        <dbReference type="ARBA" id="ARBA00049401"/>
    </source>
</evidence>
<dbReference type="PANTHER" id="PTHR42747:SF3">
    <property type="entry name" value="NITRONATE MONOOXYGENASE-RELATED"/>
    <property type="match status" value="1"/>
</dbReference>
<sequence>MEKRNSTKRFLFFGHISSLGWESRVWPVALDATKFDYFFAGILRVFLEDFIWSTLWRKVRKMLHTLSVPIIQAPMAGGVSTPALAAAVSEAGGLGFLAGGYKKAEEMRKEIAAVRELTDKPFGVNIFVPSEEDVDEKALLRYRQVLEKEAERFGAPLGEAKWDDDDWEAKLTVLYEEKVPVVSFTFGCPSPDIIAKLKEKGSFVVVTVTSTEEALIAKQAGANALCVQGPEAGGHRASFCNTDTVYESVSLLVLLQQIREVVDIPLIAAGGIMHGRDIAAVLAAGASAAQLGTAFLRCPESGANPLHKNALIDPQFQATVVTRAFTGRPARGLVNRFLTEYDKLAPAAYPHIHHMTKHLRSAAAQASDPQMMSLWAGQGYRLAKDMPAGELVRLLMKEVKEVVEGMNRLL</sequence>
<dbReference type="FunFam" id="3.20.20.70:FF:000154">
    <property type="entry name" value="Probable nitronate monooxygenase"/>
    <property type="match status" value="1"/>
</dbReference>
<comment type="function">
    <text evidence="2">Nitronate monooxygenase that uses molecular oxygen to catalyze the oxidative denitrification of alkyl nitronates. Acts on propionate 3-nitronate (P3N), the presumed physiological substrate. Probably functions in the detoxification of P3N, a metabolic poison produced by plants and fungi as a defense mechanism.</text>
</comment>
<keyword evidence="8" id="KW-0547">Nucleotide-binding</keyword>
<evidence type="ECO:0000256" key="6">
    <source>
        <dbReference type="ARBA" id="ARBA00022630"/>
    </source>
</evidence>
<comment type="similarity">
    <text evidence="3">Belongs to the nitronate monooxygenase family. NMO class I subfamily.</text>
</comment>
<evidence type="ECO:0000256" key="1">
    <source>
        <dbReference type="ARBA" id="ARBA00001917"/>
    </source>
</evidence>
<evidence type="ECO:0000256" key="7">
    <source>
        <dbReference type="ARBA" id="ARBA00022643"/>
    </source>
</evidence>
<dbReference type="GO" id="GO:0009636">
    <property type="term" value="P:response to toxic substance"/>
    <property type="evidence" value="ECO:0007669"/>
    <property type="project" value="UniProtKB-KW"/>
</dbReference>
<evidence type="ECO:0000256" key="4">
    <source>
        <dbReference type="ARBA" id="ARBA00013457"/>
    </source>
</evidence>